<dbReference type="NCBIfam" id="NF006579">
    <property type="entry name" value="PRK09104.1"/>
    <property type="match status" value="1"/>
</dbReference>
<dbReference type="SUPFAM" id="SSF53187">
    <property type="entry name" value="Zn-dependent exopeptidases"/>
    <property type="match status" value="1"/>
</dbReference>
<evidence type="ECO:0000259" key="4">
    <source>
        <dbReference type="Pfam" id="PF07687"/>
    </source>
</evidence>
<evidence type="ECO:0000256" key="1">
    <source>
        <dbReference type="ARBA" id="ARBA00022670"/>
    </source>
</evidence>
<dbReference type="InterPro" id="IPR036264">
    <property type="entry name" value="Bact_exopeptidase_dim_dom"/>
</dbReference>
<gene>
    <name evidence="5" type="ORF">KDA_16180</name>
</gene>
<accession>A0A402B439</accession>
<dbReference type="SUPFAM" id="SSF55031">
    <property type="entry name" value="Bacterial exopeptidase dimerisation domain"/>
    <property type="match status" value="1"/>
</dbReference>
<dbReference type="OrthoDB" id="9761532at2"/>
<keyword evidence="2" id="KW-0479">Metal-binding</keyword>
<evidence type="ECO:0000313" key="6">
    <source>
        <dbReference type="Proteomes" id="UP000287171"/>
    </source>
</evidence>
<evidence type="ECO:0000313" key="5">
    <source>
        <dbReference type="EMBL" id="GCE26134.1"/>
    </source>
</evidence>
<dbReference type="NCBIfam" id="NF006053">
    <property type="entry name" value="PRK08201.1"/>
    <property type="match status" value="1"/>
</dbReference>
<evidence type="ECO:0000256" key="3">
    <source>
        <dbReference type="ARBA" id="ARBA00022801"/>
    </source>
</evidence>
<dbReference type="Gene3D" id="3.40.630.10">
    <property type="entry name" value="Zn peptidases"/>
    <property type="match status" value="1"/>
</dbReference>
<dbReference type="AlphaFoldDB" id="A0A402B439"/>
<keyword evidence="1" id="KW-0645">Protease</keyword>
<dbReference type="InterPro" id="IPR002933">
    <property type="entry name" value="Peptidase_M20"/>
</dbReference>
<dbReference type="NCBIfam" id="NF005914">
    <property type="entry name" value="PRK07907.1"/>
    <property type="match status" value="1"/>
</dbReference>
<dbReference type="GO" id="GO:0006508">
    <property type="term" value="P:proteolysis"/>
    <property type="evidence" value="ECO:0007669"/>
    <property type="project" value="UniProtKB-KW"/>
</dbReference>
<keyword evidence="6" id="KW-1185">Reference proteome</keyword>
<sequence length="455" mass="49688">MSQIETYITEHQDQFLEDLKGWLRIPSISTSPEHKGDVLHAAEYAVGQLKDLGISHAGLIETQGHPLVYGEWLEAPGKPTLLIYGHYDVQPVDPIELWESAPFDPTIRNGNIYSRGACDDKGQVMLVLKALETLFQVNGTLPINVKILIEGEEEAGGESIEAYIKAYPERLGCDAAFICDTHMPSPETPALITGLRGIIYTEVVVHGAKRDLHSGTYGGVAPNPLHALAIIISRLKDADGHIHIPGLYDKLHKPSHEEKEFWRQDPLHMNDSFLKEMGVSQLSGELEYPPIERASARPTLEVHGIVGGFTGEGAKTVIPAVAKAKISLRLPPNLQSKEIFTLFEQAVKDAAPPDVRVEVVNLHGGEGVIVSPESQVMQAASEALNGVYGTKPVFLREGGSIPIAALFDEVLHVPVLLMGFGLPDDNLHAPNEKYSLQQFFNGVRTVASLLQKMAQ</sequence>
<reference evidence="6" key="1">
    <citation type="submission" date="2018-12" db="EMBL/GenBank/DDBJ databases">
        <title>Tengunoibacter tsumagoiensis gen. nov., sp. nov., Dictyobacter kobayashii sp. nov., D. alpinus sp. nov., and D. joshuensis sp. nov. and description of Dictyobacteraceae fam. nov. within the order Ktedonobacterales isolated from Tengu-no-mugimeshi.</title>
        <authorList>
            <person name="Wang C.M."/>
            <person name="Zheng Y."/>
            <person name="Sakai Y."/>
            <person name="Toyoda A."/>
            <person name="Minakuchi Y."/>
            <person name="Abe K."/>
            <person name="Yokota A."/>
            <person name="Yabe S."/>
        </authorList>
    </citation>
    <scope>NUCLEOTIDE SEQUENCE [LARGE SCALE GENOMIC DNA]</scope>
    <source>
        <strain evidence="6">Uno16</strain>
    </source>
</reference>
<dbReference type="InterPro" id="IPR051458">
    <property type="entry name" value="Cyt/Met_Dipeptidase"/>
</dbReference>
<dbReference type="InterPro" id="IPR011650">
    <property type="entry name" value="Peptidase_M20_dimer"/>
</dbReference>
<dbReference type="Pfam" id="PF01546">
    <property type="entry name" value="Peptidase_M20"/>
    <property type="match status" value="1"/>
</dbReference>
<name>A0A402B439_9CHLR</name>
<feature type="domain" description="Peptidase M20 dimerisation" evidence="4">
    <location>
        <begin position="193"/>
        <end position="354"/>
    </location>
</feature>
<dbReference type="PANTHER" id="PTHR43270">
    <property type="entry name" value="BETA-ALA-HIS DIPEPTIDASE"/>
    <property type="match status" value="1"/>
</dbReference>
<dbReference type="Proteomes" id="UP000287171">
    <property type="component" value="Unassembled WGS sequence"/>
</dbReference>
<dbReference type="GO" id="GO:0046872">
    <property type="term" value="F:metal ion binding"/>
    <property type="evidence" value="ECO:0007669"/>
    <property type="project" value="UniProtKB-KW"/>
</dbReference>
<keyword evidence="3" id="KW-0378">Hydrolase</keyword>
<dbReference type="GO" id="GO:0008233">
    <property type="term" value="F:peptidase activity"/>
    <property type="evidence" value="ECO:0007669"/>
    <property type="project" value="UniProtKB-KW"/>
</dbReference>
<dbReference type="PANTHER" id="PTHR43270:SF12">
    <property type="entry name" value="SUCCINYL-DIAMINOPIMELATE DESUCCINYLASE"/>
    <property type="match status" value="1"/>
</dbReference>
<dbReference type="Gene3D" id="3.30.70.360">
    <property type="match status" value="1"/>
</dbReference>
<proteinExistence type="predicted"/>
<protein>
    <recommendedName>
        <fullName evidence="4">Peptidase M20 dimerisation domain-containing protein</fullName>
    </recommendedName>
</protein>
<comment type="caution">
    <text evidence="5">The sequence shown here is derived from an EMBL/GenBank/DDBJ whole genome shotgun (WGS) entry which is preliminary data.</text>
</comment>
<dbReference type="EMBL" id="BIFT01000001">
    <property type="protein sequence ID" value="GCE26134.1"/>
    <property type="molecule type" value="Genomic_DNA"/>
</dbReference>
<organism evidence="5 6">
    <name type="scientific">Dictyobacter alpinus</name>
    <dbReference type="NCBI Taxonomy" id="2014873"/>
    <lineage>
        <taxon>Bacteria</taxon>
        <taxon>Bacillati</taxon>
        <taxon>Chloroflexota</taxon>
        <taxon>Ktedonobacteria</taxon>
        <taxon>Ktedonobacterales</taxon>
        <taxon>Dictyobacteraceae</taxon>
        <taxon>Dictyobacter</taxon>
    </lineage>
</organism>
<dbReference type="RefSeq" id="WP_126626632.1">
    <property type="nucleotide sequence ID" value="NZ_BIFT01000001.1"/>
</dbReference>
<dbReference type="Pfam" id="PF07687">
    <property type="entry name" value="M20_dimer"/>
    <property type="match status" value="1"/>
</dbReference>
<evidence type="ECO:0000256" key="2">
    <source>
        <dbReference type="ARBA" id="ARBA00022723"/>
    </source>
</evidence>